<protein>
    <recommendedName>
        <fullName evidence="3">LCCL domain-containing protein</fullName>
    </recommendedName>
</protein>
<proteinExistence type="predicted"/>
<name>A0AA38PCB7_9AGAR</name>
<gene>
    <name evidence="1" type="ORF">F5878DRAFT_580718</name>
</gene>
<comment type="caution">
    <text evidence="1">The sequence shown here is derived from an EMBL/GenBank/DDBJ whole genome shotgun (WGS) entry which is preliminary data.</text>
</comment>
<dbReference type="AlphaFoldDB" id="A0AA38PCB7"/>
<dbReference type="PANTHER" id="PTHR38115:SF1">
    <property type="entry name" value="LIPOCALIN-LIKE DOMAIN-CONTAINING PROTEIN"/>
    <property type="match status" value="1"/>
</dbReference>
<dbReference type="PANTHER" id="PTHR38115">
    <property type="entry name" value="LIPOCALIN-LIKE DOMAIN-CONTAINING PROTEIN"/>
    <property type="match status" value="1"/>
</dbReference>
<dbReference type="EMBL" id="MU806097">
    <property type="protein sequence ID" value="KAJ3840043.1"/>
    <property type="molecule type" value="Genomic_DNA"/>
</dbReference>
<dbReference type="InterPro" id="IPR053037">
    <property type="entry name" value="Pericyclase_pydY-like"/>
</dbReference>
<evidence type="ECO:0008006" key="3">
    <source>
        <dbReference type="Google" id="ProtNLM"/>
    </source>
</evidence>
<evidence type="ECO:0000313" key="2">
    <source>
        <dbReference type="Proteomes" id="UP001163846"/>
    </source>
</evidence>
<evidence type="ECO:0000313" key="1">
    <source>
        <dbReference type="EMBL" id="KAJ3840043.1"/>
    </source>
</evidence>
<organism evidence="1 2">
    <name type="scientific">Lentinula raphanica</name>
    <dbReference type="NCBI Taxonomy" id="153919"/>
    <lineage>
        <taxon>Eukaryota</taxon>
        <taxon>Fungi</taxon>
        <taxon>Dikarya</taxon>
        <taxon>Basidiomycota</taxon>
        <taxon>Agaricomycotina</taxon>
        <taxon>Agaricomycetes</taxon>
        <taxon>Agaricomycetidae</taxon>
        <taxon>Agaricales</taxon>
        <taxon>Marasmiineae</taxon>
        <taxon>Omphalotaceae</taxon>
        <taxon>Lentinula</taxon>
    </lineage>
</organism>
<sequence>MAVPASMTTLNMSGKFTLNKALSHPPEEILELQGVQMLQRKAMGAASAMFTVTMTHSKNDSGEETLTLAQSLPGFDLGEPEVKVFNWQEQTRDTKLIGTIVTKAKRVKLDEVENAYLKEEWSADTVENGVILIHAVPKEGEWSVYQTWGIADINGEKRHVRRFAFTGPKRSVEHRFVYDYLGEN</sequence>
<reference evidence="1" key="1">
    <citation type="submission" date="2022-08" db="EMBL/GenBank/DDBJ databases">
        <authorList>
            <consortium name="DOE Joint Genome Institute"/>
            <person name="Min B."/>
            <person name="Riley R."/>
            <person name="Sierra-Patev S."/>
            <person name="Naranjo-Ortiz M."/>
            <person name="Looney B."/>
            <person name="Konkel Z."/>
            <person name="Slot J.C."/>
            <person name="Sakamoto Y."/>
            <person name="Steenwyk J.L."/>
            <person name="Rokas A."/>
            <person name="Carro J."/>
            <person name="Camarero S."/>
            <person name="Ferreira P."/>
            <person name="Molpeceres G."/>
            <person name="Ruiz-Duenas F.J."/>
            <person name="Serrano A."/>
            <person name="Henrissat B."/>
            <person name="Drula E."/>
            <person name="Hughes K.W."/>
            <person name="Mata J.L."/>
            <person name="Ishikawa N.K."/>
            <person name="Vargas-Isla R."/>
            <person name="Ushijima S."/>
            <person name="Smith C.A."/>
            <person name="Ahrendt S."/>
            <person name="Andreopoulos W."/>
            <person name="He G."/>
            <person name="Labutti K."/>
            <person name="Lipzen A."/>
            <person name="Ng V."/>
            <person name="Sandor L."/>
            <person name="Barry K."/>
            <person name="Martinez A.T."/>
            <person name="Xiao Y."/>
            <person name="Gibbons J.G."/>
            <person name="Terashima K."/>
            <person name="Hibbett D.S."/>
            <person name="Grigoriev I.V."/>
        </authorList>
    </citation>
    <scope>NUCLEOTIDE SEQUENCE</scope>
    <source>
        <strain evidence="1">TFB9207</strain>
    </source>
</reference>
<dbReference type="Proteomes" id="UP001163846">
    <property type="component" value="Unassembled WGS sequence"/>
</dbReference>
<keyword evidence="2" id="KW-1185">Reference proteome</keyword>
<accession>A0AA38PCB7</accession>